<gene>
    <name evidence="8" type="ORF">BD626DRAFT_486304</name>
</gene>
<dbReference type="GO" id="GO:0005199">
    <property type="term" value="F:structural constituent of cell wall"/>
    <property type="evidence" value="ECO:0007669"/>
    <property type="project" value="InterPro"/>
</dbReference>
<keyword evidence="5 7" id="KW-0732">Signal</keyword>
<dbReference type="InterPro" id="IPR019778">
    <property type="entry name" value="Class_I_Hydrophobin_CS"/>
</dbReference>
<evidence type="ECO:0000256" key="3">
    <source>
        <dbReference type="ARBA" id="ARBA00022512"/>
    </source>
</evidence>
<dbReference type="GO" id="GO:0009277">
    <property type="term" value="C:fungal-type cell wall"/>
    <property type="evidence" value="ECO:0007669"/>
    <property type="project" value="InterPro"/>
</dbReference>
<keyword evidence="6 7" id="KW-1015">Disulfide bond</keyword>
<keyword evidence="3 7" id="KW-0134">Cell wall</keyword>
<evidence type="ECO:0000256" key="7">
    <source>
        <dbReference type="RuleBase" id="RU365009"/>
    </source>
</evidence>
<evidence type="ECO:0000313" key="8">
    <source>
        <dbReference type="EMBL" id="TRM65947.1"/>
    </source>
</evidence>
<dbReference type="PROSITE" id="PS00956">
    <property type="entry name" value="HYDROPHOBIN"/>
    <property type="match status" value="1"/>
</dbReference>
<protein>
    <recommendedName>
        <fullName evidence="7">Hydrophobin</fullName>
    </recommendedName>
</protein>
<evidence type="ECO:0000256" key="6">
    <source>
        <dbReference type="ARBA" id="ARBA00023157"/>
    </source>
</evidence>
<evidence type="ECO:0000256" key="1">
    <source>
        <dbReference type="ARBA" id="ARBA00004191"/>
    </source>
</evidence>
<dbReference type="EMBL" id="VDMD01000004">
    <property type="protein sequence ID" value="TRM65947.1"/>
    <property type="molecule type" value="Genomic_DNA"/>
</dbReference>
<dbReference type="AlphaFoldDB" id="A0A550CME5"/>
<accession>A0A550CME5</accession>
<dbReference type="Pfam" id="PF01185">
    <property type="entry name" value="Hydrophobin"/>
    <property type="match status" value="1"/>
</dbReference>
<reference evidence="8 9" key="1">
    <citation type="journal article" date="2019" name="New Phytol.">
        <title>Comparative genomics reveals unique wood-decay strategies and fruiting body development in the Schizophyllaceae.</title>
        <authorList>
            <person name="Almasi E."/>
            <person name="Sahu N."/>
            <person name="Krizsan K."/>
            <person name="Balint B."/>
            <person name="Kovacs G.M."/>
            <person name="Kiss B."/>
            <person name="Cseklye J."/>
            <person name="Drula E."/>
            <person name="Henrissat B."/>
            <person name="Nagy I."/>
            <person name="Chovatia M."/>
            <person name="Adam C."/>
            <person name="LaButti K."/>
            <person name="Lipzen A."/>
            <person name="Riley R."/>
            <person name="Grigoriev I.V."/>
            <person name="Nagy L.G."/>
        </authorList>
    </citation>
    <scope>NUCLEOTIDE SEQUENCE [LARGE SCALE GENOMIC DNA]</scope>
    <source>
        <strain evidence="8 9">NL-1724</strain>
    </source>
</reference>
<dbReference type="SMART" id="SM00075">
    <property type="entry name" value="HYDRO"/>
    <property type="match status" value="1"/>
</dbReference>
<dbReference type="OrthoDB" id="4225815at2759"/>
<keyword evidence="9" id="KW-1185">Reference proteome</keyword>
<proteinExistence type="inferred from homology"/>
<feature type="signal peptide" evidence="7">
    <location>
        <begin position="1"/>
        <end position="16"/>
    </location>
</feature>
<comment type="subcellular location">
    <subcellularLocation>
        <location evidence="1 7">Secreted</location>
        <location evidence="1 7">Cell wall</location>
    </subcellularLocation>
</comment>
<name>A0A550CME5_9AGAR</name>
<keyword evidence="4 7" id="KW-0964">Secreted</keyword>
<comment type="similarity">
    <text evidence="2 7">Belongs to the fungal hydrophobin family.</text>
</comment>
<feature type="chain" id="PRO_5022251500" description="Hydrophobin" evidence="7">
    <location>
        <begin position="17"/>
        <end position="111"/>
    </location>
</feature>
<evidence type="ECO:0000313" key="9">
    <source>
        <dbReference type="Proteomes" id="UP000320762"/>
    </source>
</evidence>
<sequence length="111" mass="11260">MRVSLALLAFPILAVATVIPRTDGDGEGACSTGPVQCCNTVAETYDSHVAEILGELGIDVGSLSGLVGLQCAPITILGLGGNTCTAQTVCCSNNTYNGLINIGCSPINIYL</sequence>
<evidence type="ECO:0000256" key="5">
    <source>
        <dbReference type="ARBA" id="ARBA00022729"/>
    </source>
</evidence>
<dbReference type="InterPro" id="IPR001338">
    <property type="entry name" value="Class_I_Hydrophobin"/>
</dbReference>
<dbReference type="Proteomes" id="UP000320762">
    <property type="component" value="Unassembled WGS sequence"/>
</dbReference>
<evidence type="ECO:0000256" key="2">
    <source>
        <dbReference type="ARBA" id="ARBA00010446"/>
    </source>
</evidence>
<organism evidence="8 9">
    <name type="scientific">Schizophyllum amplum</name>
    <dbReference type="NCBI Taxonomy" id="97359"/>
    <lineage>
        <taxon>Eukaryota</taxon>
        <taxon>Fungi</taxon>
        <taxon>Dikarya</taxon>
        <taxon>Basidiomycota</taxon>
        <taxon>Agaricomycotina</taxon>
        <taxon>Agaricomycetes</taxon>
        <taxon>Agaricomycetidae</taxon>
        <taxon>Agaricales</taxon>
        <taxon>Schizophyllaceae</taxon>
        <taxon>Schizophyllum</taxon>
    </lineage>
</organism>
<dbReference type="CDD" id="cd23507">
    <property type="entry name" value="hydrophobin_I"/>
    <property type="match status" value="1"/>
</dbReference>
<comment type="caution">
    <text evidence="8">The sequence shown here is derived from an EMBL/GenBank/DDBJ whole genome shotgun (WGS) entry which is preliminary data.</text>
</comment>
<dbReference type="STRING" id="97359.A0A550CME5"/>
<evidence type="ECO:0000256" key="4">
    <source>
        <dbReference type="ARBA" id="ARBA00022525"/>
    </source>
</evidence>